<feature type="transmembrane region" description="Helical" evidence="1">
    <location>
        <begin position="35"/>
        <end position="55"/>
    </location>
</feature>
<proteinExistence type="predicted"/>
<organism evidence="2">
    <name type="scientific">uncultured Caudovirales phage</name>
    <dbReference type="NCBI Taxonomy" id="2100421"/>
    <lineage>
        <taxon>Viruses</taxon>
        <taxon>Duplodnaviria</taxon>
        <taxon>Heunggongvirae</taxon>
        <taxon>Uroviricota</taxon>
        <taxon>Caudoviricetes</taxon>
        <taxon>Peduoviridae</taxon>
        <taxon>Maltschvirus</taxon>
        <taxon>Maltschvirus maltsch</taxon>
    </lineage>
</organism>
<reference evidence="2" key="1">
    <citation type="submission" date="2020-04" db="EMBL/GenBank/DDBJ databases">
        <authorList>
            <person name="Chiriac C."/>
            <person name="Salcher M."/>
            <person name="Ghai R."/>
            <person name="Kavagutti S V."/>
        </authorList>
    </citation>
    <scope>NUCLEOTIDE SEQUENCE</scope>
</reference>
<sequence length="95" mass="10982">MTLILIQIAIFGAVFFEMFCRLKTTDGETIWQVRWAISAVAMTSFANILSVFIWVQYKYELMLMFGLSIAIMQWAMARQWKKAAPKAFDGIASRF</sequence>
<gene>
    <name evidence="2" type="ORF">UFOVP275_19</name>
</gene>
<name>A0A6J5LKT2_9CAUD</name>
<evidence type="ECO:0000256" key="1">
    <source>
        <dbReference type="SAM" id="Phobius"/>
    </source>
</evidence>
<keyword evidence="1" id="KW-1133">Transmembrane helix</keyword>
<protein>
    <submittedName>
        <fullName evidence="2">Uncharacterized protein</fullName>
    </submittedName>
</protein>
<keyword evidence="1" id="KW-0812">Transmembrane</keyword>
<keyword evidence="1" id="KW-0472">Membrane</keyword>
<evidence type="ECO:0000313" key="2">
    <source>
        <dbReference type="EMBL" id="CAB4134815.1"/>
    </source>
</evidence>
<feature type="transmembrane region" description="Helical" evidence="1">
    <location>
        <begin position="6"/>
        <end position="23"/>
    </location>
</feature>
<accession>A0A6J5LKT2</accession>
<dbReference type="EMBL" id="LR796290">
    <property type="protein sequence ID" value="CAB4134815.1"/>
    <property type="molecule type" value="Genomic_DNA"/>
</dbReference>